<dbReference type="GO" id="GO:0005829">
    <property type="term" value="C:cytosol"/>
    <property type="evidence" value="ECO:0007669"/>
    <property type="project" value="UniProtKB-SubCell"/>
</dbReference>
<evidence type="ECO:0000313" key="20">
    <source>
        <dbReference type="Proteomes" id="UP000235220"/>
    </source>
</evidence>
<dbReference type="RefSeq" id="XP_018833055.2">
    <property type="nucleotide sequence ID" value="XM_018977510.2"/>
</dbReference>
<dbReference type="KEGG" id="jre:109000580"/>
<keyword evidence="6" id="KW-0963">Cytoplasm</keyword>
<dbReference type="PANTHER" id="PTHR21660:SF1">
    <property type="entry name" value="ACYL-COENZYME A THIOESTERASE 13"/>
    <property type="match status" value="1"/>
</dbReference>
<reference evidence="21" key="1">
    <citation type="submission" date="2025-08" db="UniProtKB">
        <authorList>
            <consortium name="RefSeq"/>
        </authorList>
    </citation>
    <scope>IDENTIFICATION</scope>
    <source>
        <tissue evidence="21">Leaves</tissue>
    </source>
</reference>
<dbReference type="SUPFAM" id="SSF54637">
    <property type="entry name" value="Thioesterase/thiol ester dehydrase-isomerase"/>
    <property type="match status" value="1"/>
</dbReference>
<evidence type="ECO:0000256" key="2">
    <source>
        <dbReference type="ARBA" id="ARBA00004173"/>
    </source>
</evidence>
<evidence type="ECO:0000259" key="19">
    <source>
        <dbReference type="Pfam" id="PF03061"/>
    </source>
</evidence>
<keyword evidence="11" id="KW-0206">Cytoskeleton</keyword>
<evidence type="ECO:0000256" key="6">
    <source>
        <dbReference type="ARBA" id="ARBA00022490"/>
    </source>
</evidence>
<dbReference type="STRING" id="51240.A0A2I4FN37"/>
<dbReference type="AlphaFoldDB" id="A0A2I4FN37"/>
<evidence type="ECO:0000256" key="10">
    <source>
        <dbReference type="ARBA" id="ARBA00023128"/>
    </source>
</evidence>
<accession>A0A2I4FN37</accession>
<dbReference type="FunFam" id="3.10.129.10:FF:000021">
    <property type="entry name" value="Acyl-coenzyme A thioesterase 13"/>
    <property type="match status" value="1"/>
</dbReference>
<dbReference type="Proteomes" id="UP000235220">
    <property type="component" value="Chromosome 7"/>
</dbReference>
<keyword evidence="7" id="KW-0378">Hydrolase</keyword>
<dbReference type="InterPro" id="IPR029069">
    <property type="entry name" value="HotDog_dom_sf"/>
</dbReference>
<evidence type="ECO:0000256" key="16">
    <source>
        <dbReference type="ARBA" id="ARBA00067273"/>
    </source>
</evidence>
<comment type="subcellular location">
    <subcellularLocation>
        <location evidence="3">Cytoplasm</location>
        <location evidence="3">Cytoskeleton</location>
        <location evidence="3">Spindle</location>
    </subcellularLocation>
    <subcellularLocation>
        <location evidence="4">Cytoplasm</location>
        <location evidence="4">Cytosol</location>
    </subcellularLocation>
    <subcellularLocation>
        <location evidence="2">Mitochondrion</location>
    </subcellularLocation>
    <subcellularLocation>
        <location evidence="1">Nucleus</location>
    </subcellularLocation>
</comment>
<evidence type="ECO:0000256" key="7">
    <source>
        <dbReference type="ARBA" id="ARBA00022801"/>
    </source>
</evidence>
<feature type="domain" description="Thioesterase" evidence="19">
    <location>
        <begin position="59"/>
        <end position="132"/>
    </location>
</feature>
<evidence type="ECO:0000256" key="8">
    <source>
        <dbReference type="ARBA" id="ARBA00022990"/>
    </source>
</evidence>
<evidence type="ECO:0000256" key="5">
    <source>
        <dbReference type="ARBA" id="ARBA00008324"/>
    </source>
</evidence>
<dbReference type="Gramene" id="Jr07_29700_p1">
    <property type="protein sequence ID" value="cds.Jr07_29700_p1"/>
    <property type="gene ID" value="Jr07_29700"/>
</dbReference>
<evidence type="ECO:0000256" key="17">
    <source>
        <dbReference type="ARBA" id="ARBA00081533"/>
    </source>
</evidence>
<comment type="function">
    <text evidence="14">Catalyzes the hydrolysis of acyl-CoAs into free fatty acids and coenzyme A (CoASH), regulating their respective intracellular levels. Has acyl-CoA thioesterase activity towards medium (C12) and long-chain (C18) fatty acyl-CoA substrates. Can also hydrolyze 3-hydroxyphenylacetyl-CoA and 3,4-dihydroxyphenylacetyl-CoA (in vitro). May play a role in controlling adaptive thermogenesis.</text>
</comment>
<organism evidence="20 21">
    <name type="scientific">Juglans regia</name>
    <name type="common">English walnut</name>
    <dbReference type="NCBI Taxonomy" id="51240"/>
    <lineage>
        <taxon>Eukaryota</taxon>
        <taxon>Viridiplantae</taxon>
        <taxon>Streptophyta</taxon>
        <taxon>Embryophyta</taxon>
        <taxon>Tracheophyta</taxon>
        <taxon>Spermatophyta</taxon>
        <taxon>Magnoliopsida</taxon>
        <taxon>eudicotyledons</taxon>
        <taxon>Gunneridae</taxon>
        <taxon>Pentapetalae</taxon>
        <taxon>rosids</taxon>
        <taxon>fabids</taxon>
        <taxon>Fagales</taxon>
        <taxon>Juglandaceae</taxon>
        <taxon>Juglans</taxon>
    </lineage>
</organism>
<dbReference type="FunCoup" id="A0A2I4FN37">
    <property type="interactions" value="1"/>
</dbReference>
<evidence type="ECO:0000256" key="3">
    <source>
        <dbReference type="ARBA" id="ARBA00004186"/>
    </source>
</evidence>
<dbReference type="GeneID" id="109000580"/>
<evidence type="ECO:0000313" key="21">
    <source>
        <dbReference type="RefSeq" id="XP_018833055.2"/>
    </source>
</evidence>
<evidence type="ECO:0000256" key="11">
    <source>
        <dbReference type="ARBA" id="ARBA00023212"/>
    </source>
</evidence>
<comment type="similarity">
    <text evidence="5">Belongs to the thioesterase PaaI family.</text>
</comment>
<dbReference type="GO" id="GO:0005819">
    <property type="term" value="C:spindle"/>
    <property type="evidence" value="ECO:0007669"/>
    <property type="project" value="UniProtKB-SubCell"/>
</dbReference>
<dbReference type="PANTHER" id="PTHR21660">
    <property type="entry name" value="THIOESTERASE SUPERFAMILY MEMBER-RELATED"/>
    <property type="match status" value="1"/>
</dbReference>
<proteinExistence type="inferred from homology"/>
<dbReference type="GO" id="GO:0005634">
    <property type="term" value="C:nucleus"/>
    <property type="evidence" value="ECO:0007669"/>
    <property type="project" value="UniProtKB-SubCell"/>
</dbReference>
<keyword evidence="10" id="KW-0496">Mitochondrion</keyword>
<gene>
    <name evidence="21" type="primary">LOC109000580</name>
</gene>
<dbReference type="Gene3D" id="3.10.129.10">
    <property type="entry name" value="Hotdog Thioesterase"/>
    <property type="match status" value="1"/>
</dbReference>
<evidence type="ECO:0000256" key="4">
    <source>
        <dbReference type="ARBA" id="ARBA00004514"/>
    </source>
</evidence>
<keyword evidence="8" id="KW-0007">Acetylation</keyword>
<sequence>MQGRRLVEMARKWLGALSKGMICHEVEAIAMEGLQVVQARKGFILCHFLVPRRLSDRDGNWHVGAMATLIDNVGGAAIWSSVGNVKSTVNLNISYYSTAKIQEEVEIEAKVVAEKETLVAVVVEIRKRSNGELVALGKQWMATGMTTVNITEFSKL</sequence>
<keyword evidence="9" id="KW-0443">Lipid metabolism</keyword>
<dbReference type="GO" id="GO:0006629">
    <property type="term" value="P:lipid metabolic process"/>
    <property type="evidence" value="ECO:0007669"/>
    <property type="project" value="UniProtKB-KW"/>
</dbReference>
<dbReference type="OrthoDB" id="46529at2759"/>
<comment type="subunit">
    <text evidence="15">Homotetramer. Interacts with PCTP.</text>
</comment>
<dbReference type="CDD" id="cd03443">
    <property type="entry name" value="PaaI_thioesterase"/>
    <property type="match status" value="1"/>
</dbReference>
<evidence type="ECO:0000256" key="14">
    <source>
        <dbReference type="ARBA" id="ARBA00058205"/>
    </source>
</evidence>
<comment type="catalytic activity">
    <reaction evidence="13">
        <text>a fatty acyl-CoA + H2O = a fatty acid + CoA + H(+)</text>
        <dbReference type="Rhea" id="RHEA:16781"/>
        <dbReference type="ChEBI" id="CHEBI:15377"/>
        <dbReference type="ChEBI" id="CHEBI:15378"/>
        <dbReference type="ChEBI" id="CHEBI:28868"/>
        <dbReference type="ChEBI" id="CHEBI:57287"/>
        <dbReference type="ChEBI" id="CHEBI:77636"/>
    </reaction>
    <physiologicalReaction direction="left-to-right" evidence="13">
        <dbReference type="Rhea" id="RHEA:16782"/>
    </physiologicalReaction>
</comment>
<protein>
    <recommendedName>
        <fullName evidence="16">Acyl-coenzyme A thioesterase 13</fullName>
    </recommendedName>
    <alternativeName>
        <fullName evidence="17">Hotdog-fold thioesterase superfamily member 2</fullName>
    </alternativeName>
    <alternativeName>
        <fullName evidence="18">Thioesterase superfamily member 2</fullName>
    </alternativeName>
</protein>
<dbReference type="Pfam" id="PF03061">
    <property type="entry name" value="4HBT"/>
    <property type="match status" value="1"/>
</dbReference>
<evidence type="ECO:0000256" key="13">
    <source>
        <dbReference type="ARBA" id="ARBA00052976"/>
    </source>
</evidence>
<name>A0A2I4FN37_JUGRE</name>
<dbReference type="GO" id="GO:0005739">
    <property type="term" value="C:mitochondrion"/>
    <property type="evidence" value="ECO:0007669"/>
    <property type="project" value="UniProtKB-SubCell"/>
</dbReference>
<keyword evidence="20" id="KW-1185">Reference proteome</keyword>
<dbReference type="InterPro" id="IPR006683">
    <property type="entry name" value="Thioestr_dom"/>
</dbReference>
<dbReference type="GO" id="GO:0047617">
    <property type="term" value="F:fatty acyl-CoA hydrolase activity"/>
    <property type="evidence" value="ECO:0000318"/>
    <property type="project" value="GO_Central"/>
</dbReference>
<evidence type="ECO:0000256" key="9">
    <source>
        <dbReference type="ARBA" id="ARBA00023098"/>
    </source>
</evidence>
<keyword evidence="12" id="KW-0539">Nucleus</keyword>
<dbReference type="InterPro" id="IPR039298">
    <property type="entry name" value="ACOT13"/>
</dbReference>
<evidence type="ECO:0000256" key="15">
    <source>
        <dbReference type="ARBA" id="ARBA00064709"/>
    </source>
</evidence>
<evidence type="ECO:0000256" key="12">
    <source>
        <dbReference type="ARBA" id="ARBA00023242"/>
    </source>
</evidence>
<evidence type="ECO:0000256" key="1">
    <source>
        <dbReference type="ARBA" id="ARBA00004123"/>
    </source>
</evidence>
<evidence type="ECO:0000256" key="18">
    <source>
        <dbReference type="ARBA" id="ARBA00083956"/>
    </source>
</evidence>